<feature type="compositionally biased region" description="Low complexity" evidence="1">
    <location>
        <begin position="347"/>
        <end position="356"/>
    </location>
</feature>
<keyword evidence="2" id="KW-0472">Membrane</keyword>
<dbReference type="AlphaFoldDB" id="A0A8C5BRN6"/>
<feature type="signal peptide" evidence="3">
    <location>
        <begin position="1"/>
        <end position="18"/>
    </location>
</feature>
<feature type="region of interest" description="Disordered" evidence="1">
    <location>
        <begin position="311"/>
        <end position="401"/>
    </location>
</feature>
<dbReference type="InterPro" id="IPR050650">
    <property type="entry name" value="Type-II_Cytokine-TF_Rcpt"/>
</dbReference>
<feature type="compositionally biased region" description="Pro residues" evidence="1">
    <location>
        <begin position="389"/>
        <end position="399"/>
    </location>
</feature>
<keyword evidence="3" id="KW-0732">Signal</keyword>
<dbReference type="PANTHER" id="PTHR20859">
    <property type="entry name" value="INTERFERON/INTERLEUKIN RECEPTOR"/>
    <property type="match status" value="1"/>
</dbReference>
<dbReference type="SUPFAM" id="SSF49265">
    <property type="entry name" value="Fibronectin type III"/>
    <property type="match status" value="1"/>
</dbReference>
<dbReference type="GO" id="GO:0005886">
    <property type="term" value="C:plasma membrane"/>
    <property type="evidence" value="ECO:0007669"/>
    <property type="project" value="TreeGrafter"/>
</dbReference>
<feature type="domain" description="Fibronectin type-III" evidence="4">
    <location>
        <begin position="30"/>
        <end position="95"/>
    </location>
</feature>
<reference evidence="5" key="2">
    <citation type="submission" date="2025-09" db="UniProtKB">
        <authorList>
            <consortium name="Ensembl"/>
        </authorList>
    </citation>
    <scope>IDENTIFICATION</scope>
</reference>
<evidence type="ECO:0000256" key="2">
    <source>
        <dbReference type="SAM" id="Phobius"/>
    </source>
</evidence>
<feature type="transmembrane region" description="Helical" evidence="2">
    <location>
        <begin position="235"/>
        <end position="257"/>
    </location>
</feature>
<dbReference type="OMA" id="ASGYKQN"/>
<organism evidence="5 6">
    <name type="scientific">Gadus morhua</name>
    <name type="common">Atlantic cod</name>
    <dbReference type="NCBI Taxonomy" id="8049"/>
    <lineage>
        <taxon>Eukaryota</taxon>
        <taxon>Metazoa</taxon>
        <taxon>Chordata</taxon>
        <taxon>Craniata</taxon>
        <taxon>Vertebrata</taxon>
        <taxon>Euteleostomi</taxon>
        <taxon>Actinopterygii</taxon>
        <taxon>Neopterygii</taxon>
        <taxon>Teleostei</taxon>
        <taxon>Neoteleostei</taxon>
        <taxon>Acanthomorphata</taxon>
        <taxon>Zeiogadaria</taxon>
        <taxon>Gadariae</taxon>
        <taxon>Gadiformes</taxon>
        <taxon>Gadoidei</taxon>
        <taxon>Gadidae</taxon>
        <taxon>Gadus</taxon>
    </lineage>
</organism>
<protein>
    <recommendedName>
        <fullName evidence="4">Fibronectin type-III domain-containing protein</fullName>
    </recommendedName>
</protein>
<dbReference type="Ensembl" id="ENSGMOT00000059899.1">
    <property type="protein sequence ID" value="ENSGMOP00000050911.1"/>
    <property type="gene ID" value="ENSGMOG00000033458.1"/>
</dbReference>
<feature type="compositionally biased region" description="Basic and acidic residues" evidence="1">
    <location>
        <begin position="562"/>
        <end position="578"/>
    </location>
</feature>
<evidence type="ECO:0000256" key="1">
    <source>
        <dbReference type="SAM" id="MobiDB-lite"/>
    </source>
</evidence>
<proteinExistence type="predicted"/>
<feature type="region of interest" description="Disordered" evidence="1">
    <location>
        <begin position="536"/>
        <end position="578"/>
    </location>
</feature>
<dbReference type="GO" id="GO:0004896">
    <property type="term" value="F:cytokine receptor activity"/>
    <property type="evidence" value="ECO:0007669"/>
    <property type="project" value="TreeGrafter"/>
</dbReference>
<dbReference type="Pfam" id="PF01108">
    <property type="entry name" value="Tissue_fac"/>
    <property type="match status" value="1"/>
</dbReference>
<dbReference type="OrthoDB" id="9908819at2759"/>
<name>A0A8C5BRN6_GADMO</name>
<feature type="chain" id="PRO_5034727194" description="Fibronectin type-III domain-containing protein" evidence="3">
    <location>
        <begin position="19"/>
        <end position="578"/>
    </location>
</feature>
<accession>A0A8C5BRN6</accession>
<keyword evidence="2" id="KW-0812">Transmembrane</keyword>
<dbReference type="GeneTree" id="ENSGT00940000174221"/>
<dbReference type="InterPro" id="IPR003961">
    <property type="entry name" value="FN3_dom"/>
</dbReference>
<evidence type="ECO:0000259" key="4">
    <source>
        <dbReference type="Pfam" id="PF01108"/>
    </source>
</evidence>
<dbReference type="InterPro" id="IPR036116">
    <property type="entry name" value="FN3_sf"/>
</dbReference>
<evidence type="ECO:0000313" key="5">
    <source>
        <dbReference type="Ensembl" id="ENSGMOP00000050911.1"/>
    </source>
</evidence>
<dbReference type="PANTHER" id="PTHR20859:SF53">
    <property type="entry name" value="INTERLEUKIN-22 RECEPTOR SUBUNIT ALPHA-1"/>
    <property type="match status" value="1"/>
</dbReference>
<dbReference type="Gene3D" id="2.60.40.10">
    <property type="entry name" value="Immunoglobulins"/>
    <property type="match status" value="1"/>
</dbReference>
<sequence length="578" mass="60938">MRFLRSLLCVLWCYGCRGDGSPAVGDKMPYFVSRNFYNVLHWNHTEEDEGLLYSVMTRSTVDGAPLLRKSGCQNISGRSCDLTADTPPLPGVEYHALLYANGRFLEKSVRFNPVADTVLGPPLLSLRVSGSSLHLNVTLPPGPGGVALQDLLKGSRTRSTTDPVVGYTLTVTDPDWAALVNDSLTGRYVLQLKNNDTRYCGHVVYKPNFLFGRPPSDPETFCVIMPRGRWAEVPWVLLAGGLVLVPGVLTSLLVYLYTHPRKKPRLPSSMGSWGPPPWPRLLAPSDLVLVCSVPEVGPCAPRPVPPWLVATPPGGYSPQGDPCEDDAWGLGAADHSGGSASSGGRGPSTPTQSSGGYAQVVVRETGQDPRHRPEGTPNGDAGGHQATPPSGPGDAPPGPLVLQALRNQQGVLVLSMGAFQAPAGGGEEEQEKLLGEGGYKAQGPPHMLLSLSVGGSEDWGSGCDQSAATTPTLLSVHSGGSPTLLSVHSGGSPTLLSVHSGGSPTLLSVHSGGSPTLWAPEPDSAASGYKQNWFPVGESPCSDQRGALPCSRPEGRGEEEEKGGGQDSLRDWIVRVQE</sequence>
<gene>
    <name evidence="5" type="primary">ifnlr1</name>
</gene>
<dbReference type="InterPro" id="IPR013783">
    <property type="entry name" value="Ig-like_fold"/>
</dbReference>
<evidence type="ECO:0000313" key="6">
    <source>
        <dbReference type="Proteomes" id="UP000694546"/>
    </source>
</evidence>
<keyword evidence="2" id="KW-1133">Transmembrane helix</keyword>
<evidence type="ECO:0000256" key="3">
    <source>
        <dbReference type="SAM" id="SignalP"/>
    </source>
</evidence>
<feature type="compositionally biased region" description="Basic and acidic residues" evidence="1">
    <location>
        <begin position="365"/>
        <end position="374"/>
    </location>
</feature>
<keyword evidence="6" id="KW-1185">Reference proteome</keyword>
<reference evidence="5" key="1">
    <citation type="submission" date="2025-08" db="UniProtKB">
        <authorList>
            <consortium name="Ensembl"/>
        </authorList>
    </citation>
    <scope>IDENTIFICATION</scope>
</reference>
<dbReference type="Proteomes" id="UP000694546">
    <property type="component" value="Chromosome 6"/>
</dbReference>